<keyword evidence="1" id="KW-0812">Transmembrane</keyword>
<dbReference type="EMBL" id="AAIYJF010000012">
    <property type="protein sequence ID" value="ECJ4378783.1"/>
    <property type="molecule type" value="Genomic_DNA"/>
</dbReference>
<evidence type="ECO:0000313" key="19">
    <source>
        <dbReference type="EMBL" id="HAB5015907.1"/>
    </source>
</evidence>
<dbReference type="EMBL" id="DAAGTE010000051">
    <property type="protein sequence ID" value="HAB4457822.1"/>
    <property type="molecule type" value="Genomic_DNA"/>
</dbReference>
<dbReference type="EMBL" id="DAAGQE010000011">
    <property type="protein sequence ID" value="HAB4099955.1"/>
    <property type="molecule type" value="Genomic_DNA"/>
</dbReference>
<evidence type="ECO:0000313" key="21">
    <source>
        <dbReference type="EMBL" id="HAB5840101.1"/>
    </source>
</evidence>
<evidence type="ECO:0000313" key="10">
    <source>
        <dbReference type="EMBL" id="HAB2183948.1"/>
    </source>
</evidence>
<evidence type="ECO:0000313" key="17">
    <source>
        <dbReference type="EMBL" id="HAB4673332.1"/>
    </source>
</evidence>
<dbReference type="EMBL" id="DAAGPC010000043">
    <property type="protein sequence ID" value="HAB3979177.1"/>
    <property type="molecule type" value="Genomic_DNA"/>
</dbReference>
<dbReference type="EMBL" id="DAAGVL010000018">
    <property type="protein sequence ID" value="HAB4720658.1"/>
    <property type="molecule type" value="Genomic_DNA"/>
</dbReference>
<dbReference type="EMBL" id="CP023345">
    <property type="protein sequence ID" value="ATW53953.1"/>
    <property type="molecule type" value="Genomic_DNA"/>
</dbReference>
<evidence type="ECO:0000313" key="20">
    <source>
        <dbReference type="EMBL" id="HAB5478207.1"/>
    </source>
</evidence>
<name>A0A2I5HEI7_SALDZ</name>
<dbReference type="EMBL" id="DAAFWI010000007">
    <property type="protein sequence ID" value="HAB1775380.1"/>
    <property type="molecule type" value="Genomic_DNA"/>
</dbReference>
<dbReference type="EMBL" id="DAAHJH010000007">
    <property type="protein sequence ID" value="HAB6339362.1"/>
    <property type="molecule type" value="Genomic_DNA"/>
</dbReference>
<reference evidence="2 26" key="1">
    <citation type="submission" date="2017-09" db="EMBL/GenBank/DDBJ databases">
        <title>Complete genome of Salmonella enterica subsp. diarizonae isolated from stool of a patient with bacterial enteropathy.</title>
        <authorList>
            <person name="Zhou J."/>
            <person name="Chen Q."/>
            <person name="Guo L."/>
            <person name="Fan J."/>
        </authorList>
    </citation>
    <scope>NUCLEOTIDE SEQUENCE [LARGE SCALE GENOMIC DNA]</scope>
    <source>
        <strain evidence="2 26">HZS154</strain>
    </source>
</reference>
<keyword evidence="1" id="KW-1133">Transmembrane helix</keyword>
<sequence length="40" mass="4649">MDGFYLMKKYTFAARAFIFTLVLLFVILVSWLTISVLKGM</sequence>
<evidence type="ECO:0008006" key="27">
    <source>
        <dbReference type="Google" id="ProtNLM"/>
    </source>
</evidence>
<dbReference type="EMBL" id="DAAGNY010000005">
    <property type="protein sequence ID" value="HAB3841813.1"/>
    <property type="molecule type" value="Genomic_DNA"/>
</dbReference>
<dbReference type="EMBL" id="AAGLNK010000016">
    <property type="protein sequence ID" value="EBP3694619.1"/>
    <property type="molecule type" value="Genomic_DNA"/>
</dbReference>
<dbReference type="EMBL" id="DAAFWY010000009">
    <property type="protein sequence ID" value="HAB1847071.1"/>
    <property type="molecule type" value="Genomic_DNA"/>
</dbReference>
<evidence type="ECO:0000313" key="11">
    <source>
        <dbReference type="EMBL" id="HAB2324956.1"/>
    </source>
</evidence>
<dbReference type="EMBL" id="DAAMII010000020">
    <property type="protein sequence ID" value="HAC6766337.1"/>
    <property type="molecule type" value="Genomic_DNA"/>
</dbReference>
<evidence type="ECO:0000256" key="1">
    <source>
        <dbReference type="SAM" id="Phobius"/>
    </source>
</evidence>
<evidence type="ECO:0000313" key="26">
    <source>
        <dbReference type="Proteomes" id="UP000230639"/>
    </source>
</evidence>
<dbReference type="EMBL" id="RSHK01000033">
    <property type="protein sequence ID" value="MIE72350.1"/>
    <property type="molecule type" value="Genomic_DNA"/>
</dbReference>
<dbReference type="Proteomes" id="UP000885362">
    <property type="component" value="Unassembled WGS sequence"/>
</dbReference>
<accession>A0A2I5HEI7</accession>
<reference evidence="25" key="3">
    <citation type="submission" date="2018-08" db="EMBL/GenBank/DDBJ databases">
        <authorList>
            <consortium name="GenomeTrakr network: Whole genome sequencing for foodborne pathogen traceback"/>
        </authorList>
    </citation>
    <scope>NUCLEOTIDE SEQUENCE [LARGE SCALE GENOMIC DNA]</scope>
    <source>
        <strain evidence="3">CFSAN008697</strain>
        <strain evidence="25">FMA0132</strain>
    </source>
</reference>
<keyword evidence="1" id="KW-0472">Membrane</keyword>
<dbReference type="EMBL" id="DAAGBA010000018">
    <property type="protein sequence ID" value="HAB2324956.1"/>
    <property type="molecule type" value="Genomic_DNA"/>
</dbReference>
<organism evidence="2 26">
    <name type="scientific">Salmonella diarizonae</name>
    <dbReference type="NCBI Taxonomy" id="59204"/>
    <lineage>
        <taxon>Bacteria</taxon>
        <taxon>Pseudomonadati</taxon>
        <taxon>Pseudomonadota</taxon>
        <taxon>Gammaproteobacteria</taxon>
        <taxon>Enterobacterales</taxon>
        <taxon>Enterobacteriaceae</taxon>
        <taxon>Salmonella</taxon>
    </lineage>
</organism>
<protein>
    <recommendedName>
        <fullName evidence="27">Inner membrane protein</fullName>
    </recommendedName>
</protein>
<feature type="transmembrane region" description="Helical" evidence="1">
    <location>
        <begin position="12"/>
        <end position="34"/>
    </location>
</feature>
<dbReference type="EMBL" id="DAAHCF010000043">
    <property type="protein sequence ID" value="HAB5478207.1"/>
    <property type="molecule type" value="Genomic_DNA"/>
</dbReference>
<dbReference type="Proteomes" id="UP000839781">
    <property type="component" value="Unassembled WGS sequence"/>
</dbReference>
<evidence type="ECO:0000313" key="12">
    <source>
        <dbReference type="EMBL" id="HAB3841813.1"/>
    </source>
</evidence>
<dbReference type="EMBL" id="DAAFXY010000012">
    <property type="protein sequence ID" value="HAB1977882.1"/>
    <property type="molecule type" value="Genomic_DNA"/>
</dbReference>
<dbReference type="EMBL" id="DAAFZM010000004">
    <property type="protein sequence ID" value="HAB2183948.1"/>
    <property type="molecule type" value="Genomic_DNA"/>
</dbReference>
<dbReference type="EMBL" id="DAAGOZ010000004">
    <property type="protein sequence ID" value="HAB3963333.1"/>
    <property type="molecule type" value="Genomic_DNA"/>
</dbReference>
<dbReference type="Proteomes" id="UP000230639">
    <property type="component" value="Chromosome"/>
</dbReference>
<evidence type="ECO:0000313" key="6">
    <source>
        <dbReference type="EMBL" id="HAB1775380.1"/>
    </source>
</evidence>
<evidence type="ECO:0000313" key="25">
    <source>
        <dbReference type="EMBL" id="MIE72350.1"/>
    </source>
</evidence>
<dbReference type="AlphaFoldDB" id="A0A2I5HEI7"/>
<evidence type="ECO:0000313" key="13">
    <source>
        <dbReference type="EMBL" id="HAB3963333.1"/>
    </source>
</evidence>
<evidence type="ECO:0000313" key="4">
    <source>
        <dbReference type="EMBL" id="ECJ2913270.1"/>
    </source>
</evidence>
<dbReference type="EMBL" id="DAAHFA010000003">
    <property type="protein sequence ID" value="HAB5840101.1"/>
    <property type="molecule type" value="Genomic_DNA"/>
</dbReference>
<dbReference type="EMBL" id="DAAFYE010000026">
    <property type="protein sequence ID" value="HAB1992346.1"/>
    <property type="molecule type" value="Genomic_DNA"/>
</dbReference>
<evidence type="ECO:0000313" key="14">
    <source>
        <dbReference type="EMBL" id="HAB3979177.1"/>
    </source>
</evidence>
<dbReference type="EMBL" id="DAAGXW010000004">
    <property type="protein sequence ID" value="HAB5015907.1"/>
    <property type="molecule type" value="Genomic_DNA"/>
</dbReference>
<evidence type="ECO:0000313" key="7">
    <source>
        <dbReference type="EMBL" id="HAB1847071.1"/>
    </source>
</evidence>
<reference evidence="6" key="5">
    <citation type="submission" date="2019-10" db="EMBL/GenBank/DDBJ databases">
        <authorList>
            <consortium name="NCBI Pathogen Detection Project"/>
        </authorList>
    </citation>
    <scope>NUCLEOTIDE SEQUENCE</scope>
    <source>
        <strain evidence="23">11-1391</strain>
        <strain evidence="6">Salmonella enterica</strain>
    </source>
</reference>
<dbReference type="EMBL" id="DAAGVB010000009">
    <property type="protein sequence ID" value="HAB4673332.1"/>
    <property type="molecule type" value="Genomic_DNA"/>
</dbReference>
<evidence type="ECO:0000313" key="8">
    <source>
        <dbReference type="EMBL" id="HAB1977882.1"/>
    </source>
</evidence>
<evidence type="ECO:0000313" key="2">
    <source>
        <dbReference type="EMBL" id="ATW53953.1"/>
    </source>
</evidence>
<evidence type="ECO:0000313" key="15">
    <source>
        <dbReference type="EMBL" id="HAB4099955.1"/>
    </source>
</evidence>
<proteinExistence type="predicted"/>
<evidence type="ECO:0000313" key="22">
    <source>
        <dbReference type="EMBL" id="HAB6339362.1"/>
    </source>
</evidence>
<evidence type="ECO:0000313" key="5">
    <source>
        <dbReference type="EMBL" id="ECJ4378783.1"/>
    </source>
</evidence>
<gene>
    <name evidence="2" type="ORF">CNQ75_05060</name>
    <name evidence="5" type="ORF">DLB95_16370</name>
    <name evidence="25" type="ORF">EL06_23815</name>
    <name evidence="4" type="ORF">FNI27_09830</name>
    <name evidence="23" type="ORF">G0D47_17050</name>
    <name evidence="24" type="ORF">G3A00_08910</name>
    <name evidence="19" type="ORF">GB016_04785</name>
    <name evidence="8" type="ORF">GB034_07340</name>
    <name evidence="9" type="ORF">GB088_14445</name>
    <name evidence="20" type="ORF">GB236_09620</name>
    <name evidence="21" type="ORF">GB246_04290</name>
    <name evidence="11" type="ORF">GB337_08000</name>
    <name evidence="10" type="ORF">GB348_04445</name>
    <name evidence="22" type="ORF">GB480_10485</name>
    <name evidence="12" type="ORF">GBW00_07345</name>
    <name evidence="14" type="ORF">GBX19_16705</name>
    <name evidence="13" type="ORF">GBX62_04575</name>
    <name evidence="6" type="ORF">GBY11_07340</name>
    <name evidence="15" type="ORF">GBY15_09580</name>
    <name evidence="16" type="ORF">GBY49_15925</name>
    <name evidence="7" type="ORF">GBZ10_11465</name>
    <name evidence="17" type="ORF">GBZ12_05450</name>
    <name evidence="18" type="ORF">GBZ37_14720</name>
    <name evidence="3" type="ORF">PG27_15625</name>
</gene>
<reference evidence="4" key="4">
    <citation type="submission" date="2019-07" db="EMBL/GenBank/DDBJ databases">
        <authorList>
            <person name="Ashton P.M."/>
            <person name="Dallman T."/>
            <person name="Nair S."/>
            <person name="De Pinna E."/>
            <person name="Peters T."/>
            <person name="Grant K."/>
        </authorList>
    </citation>
    <scope>NUCLEOTIDE SEQUENCE</scope>
    <source>
        <strain evidence="5">474878</strain>
        <strain evidence="4">481463</strain>
    </source>
</reference>
<dbReference type="EMBL" id="AAIXUH010000005">
    <property type="protein sequence ID" value="ECJ2913270.1"/>
    <property type="molecule type" value="Genomic_DNA"/>
</dbReference>
<evidence type="ECO:0000313" key="3">
    <source>
        <dbReference type="EMBL" id="EBP3694619.1"/>
    </source>
</evidence>
<dbReference type="EMBL" id="DAAQZS010000006">
    <property type="protein sequence ID" value="HAE1474109.1"/>
    <property type="molecule type" value="Genomic_DNA"/>
</dbReference>
<evidence type="ECO:0000313" key="18">
    <source>
        <dbReference type="EMBL" id="HAB4720658.1"/>
    </source>
</evidence>
<evidence type="ECO:0000313" key="23">
    <source>
        <dbReference type="EMBL" id="HAC6766337.1"/>
    </source>
</evidence>
<reference evidence="6" key="2">
    <citation type="journal article" date="2018" name="Genome Biol.">
        <title>SKESA: strategic k-mer extension for scrupulous assemblies.</title>
        <authorList>
            <person name="Souvorov A."/>
            <person name="Agarwala R."/>
            <person name="Lipman D.J."/>
        </authorList>
    </citation>
    <scope>NUCLEOTIDE SEQUENCE</scope>
    <source>
        <strain evidence="23">11-1391</strain>
        <strain evidence="6">Salmonella enterica</strain>
    </source>
</reference>
<evidence type="ECO:0000313" key="16">
    <source>
        <dbReference type="EMBL" id="HAB4457822.1"/>
    </source>
</evidence>
<evidence type="ECO:0000313" key="24">
    <source>
        <dbReference type="EMBL" id="HAE1474109.1"/>
    </source>
</evidence>
<evidence type="ECO:0000313" key="9">
    <source>
        <dbReference type="EMBL" id="HAB1992346.1"/>
    </source>
</evidence>
<dbReference type="RefSeq" id="WP_053510472.1">
    <property type="nucleotide sequence ID" value="NZ_CP011288.1"/>
</dbReference>